<sequence>MNPASRIWDIPPPPGTEDIDLEPVAELKKEPEAEPEPEPKKEIDTPPKEKSVEKEEDKPPERPIDRFNPYLKNPEYIEYEKRRQERKQRSRSRSHSRDRYHRRRYSRSRSRDRYRRSRSRSRRRRRRYSSSKSRSRSPSHHRRHKYSRRRRSVSKHSRSRSKSKSASRSRHGSRRPKTHKDKKSRSKSPPNKPIEEKIPDVDTHEVDMKIEEEEDDANKDNVFKNDGSFLEMFKKMQEQQKVKEEPPTPLDVIKRAPPVFGKRRGGKVLKTGLVQKVRLPNEEDNSSQDAWSVYMKEVRKYKEACCDDDSKTRPLVK</sequence>
<organism evidence="2 3">
    <name type="scientific">Psylliodes chrysocephalus</name>
    <dbReference type="NCBI Taxonomy" id="3402493"/>
    <lineage>
        <taxon>Eukaryota</taxon>
        <taxon>Metazoa</taxon>
        <taxon>Ecdysozoa</taxon>
        <taxon>Arthropoda</taxon>
        <taxon>Hexapoda</taxon>
        <taxon>Insecta</taxon>
        <taxon>Pterygota</taxon>
        <taxon>Neoptera</taxon>
        <taxon>Endopterygota</taxon>
        <taxon>Coleoptera</taxon>
        <taxon>Polyphaga</taxon>
        <taxon>Cucujiformia</taxon>
        <taxon>Chrysomeloidea</taxon>
        <taxon>Chrysomelidae</taxon>
        <taxon>Galerucinae</taxon>
        <taxon>Alticini</taxon>
        <taxon>Psylliodes</taxon>
    </lineage>
</organism>
<dbReference type="PANTHER" id="PTHR34753">
    <property type="entry name" value="TELOMERASE RNA COMPONENT INTERACTING RNASE"/>
    <property type="match status" value="1"/>
</dbReference>
<dbReference type="GO" id="GO:0008408">
    <property type="term" value="F:3'-5' exonuclease activity"/>
    <property type="evidence" value="ECO:0007669"/>
    <property type="project" value="InterPro"/>
</dbReference>
<evidence type="ECO:0000313" key="3">
    <source>
        <dbReference type="Proteomes" id="UP001153636"/>
    </source>
</evidence>
<dbReference type="Proteomes" id="UP001153636">
    <property type="component" value="Chromosome 1"/>
</dbReference>
<evidence type="ECO:0000313" key="2">
    <source>
        <dbReference type="EMBL" id="CAH1099908.1"/>
    </source>
</evidence>
<evidence type="ECO:0000256" key="1">
    <source>
        <dbReference type="SAM" id="MobiDB-lite"/>
    </source>
</evidence>
<feature type="compositionally biased region" description="Basic and acidic residues" evidence="1">
    <location>
        <begin position="193"/>
        <end position="209"/>
    </location>
</feature>
<reference evidence="2" key="1">
    <citation type="submission" date="2022-01" db="EMBL/GenBank/DDBJ databases">
        <authorList>
            <person name="King R."/>
        </authorList>
    </citation>
    <scope>NUCLEOTIDE SEQUENCE</scope>
</reference>
<dbReference type="PANTHER" id="PTHR34753:SF1">
    <property type="entry name" value="TELOMERASE RNA COMPONENT INTERACTING RNASE"/>
    <property type="match status" value="1"/>
</dbReference>
<dbReference type="GO" id="GO:0008409">
    <property type="term" value="F:5'-3' exonuclease activity"/>
    <property type="evidence" value="ECO:0007669"/>
    <property type="project" value="InterPro"/>
</dbReference>
<feature type="compositionally biased region" description="Basic residues" evidence="1">
    <location>
        <begin position="84"/>
        <end position="186"/>
    </location>
</feature>
<gene>
    <name evidence="2" type="ORF">PSYICH_LOCUS86</name>
</gene>
<feature type="region of interest" description="Disordered" evidence="1">
    <location>
        <begin position="237"/>
        <end position="264"/>
    </location>
</feature>
<dbReference type="EMBL" id="OV651813">
    <property type="protein sequence ID" value="CAH1099908.1"/>
    <property type="molecule type" value="Genomic_DNA"/>
</dbReference>
<dbReference type="InterPro" id="IPR038838">
    <property type="entry name" value="TRIR"/>
</dbReference>
<dbReference type="OrthoDB" id="5983145at2759"/>
<proteinExistence type="predicted"/>
<feature type="compositionally biased region" description="Basic and acidic residues" evidence="1">
    <location>
        <begin position="237"/>
        <end position="246"/>
    </location>
</feature>
<accession>A0A9P0CFT4</accession>
<name>A0A9P0CFT4_9CUCU</name>
<feature type="region of interest" description="Disordered" evidence="1">
    <location>
        <begin position="1"/>
        <end position="223"/>
    </location>
</feature>
<dbReference type="AlphaFoldDB" id="A0A9P0CFT4"/>
<keyword evidence="3" id="KW-1185">Reference proteome</keyword>
<feature type="compositionally biased region" description="Basic and acidic residues" evidence="1">
    <location>
        <begin position="25"/>
        <end position="65"/>
    </location>
</feature>
<protein>
    <submittedName>
        <fullName evidence="2">Uncharacterized protein</fullName>
    </submittedName>
</protein>